<protein>
    <submittedName>
        <fullName evidence="1">Uncharacterized protein</fullName>
    </submittedName>
</protein>
<sequence>MTFTDRRLKEQFTTAYYDAMLEYLRIYKAAIITGNEPPSMPQFVVESEIWGEVFATTPPEVNVLRPLLFQLPPIVKRTELGSGALNFVSKAGVSVDDSRGAGPRVRFKIGQSVCYPVGYLLEYLEAKPRMRVIVKQNLGLVA</sequence>
<comment type="caution">
    <text evidence="1">The sequence shown here is derived from an EMBL/GenBank/DDBJ whole genome shotgun (WGS) entry which is preliminary data.</text>
</comment>
<name>A0ABV4JX27_9BACT</name>
<accession>A0ABV4JX27</accession>
<proteinExistence type="predicted"/>
<keyword evidence="2" id="KW-1185">Reference proteome</keyword>
<dbReference type="Proteomes" id="UP001568358">
    <property type="component" value="Unassembled WGS sequence"/>
</dbReference>
<reference evidence="1 2" key="1">
    <citation type="submission" date="2024-07" db="EMBL/GenBank/DDBJ databases">
        <title>Active virus-host system and metabolic interactions in a Lokiarchaeon culture.</title>
        <authorList>
            <person name="Ponce Toledo R.I."/>
            <person name="Rodrigues Oliveira T."/>
            <person name="Schleper C."/>
        </authorList>
    </citation>
    <scope>NUCLEOTIDE SEQUENCE [LARGE SCALE GENOMIC DNA]</scope>
    <source>
        <strain evidence="1 2">B35</strain>
    </source>
</reference>
<organism evidence="1 2">
    <name type="scientific">Halodesulfovibrio aestuarii</name>
    <dbReference type="NCBI Taxonomy" id="126333"/>
    <lineage>
        <taxon>Bacteria</taxon>
        <taxon>Pseudomonadati</taxon>
        <taxon>Thermodesulfobacteriota</taxon>
        <taxon>Desulfovibrionia</taxon>
        <taxon>Desulfovibrionales</taxon>
        <taxon>Desulfovibrionaceae</taxon>
        <taxon>Halodesulfovibrio</taxon>
    </lineage>
</organism>
<evidence type="ECO:0000313" key="2">
    <source>
        <dbReference type="Proteomes" id="UP001568358"/>
    </source>
</evidence>
<evidence type="ECO:0000313" key="1">
    <source>
        <dbReference type="EMBL" id="MEZ6854340.1"/>
    </source>
</evidence>
<dbReference type="RefSeq" id="WP_371150826.1">
    <property type="nucleotide sequence ID" value="NZ_JBFSOO010000010.1"/>
</dbReference>
<gene>
    <name evidence="1" type="ORF">AB2Z07_12520</name>
</gene>
<dbReference type="EMBL" id="JBFSOO010000010">
    <property type="protein sequence ID" value="MEZ6854340.1"/>
    <property type="molecule type" value="Genomic_DNA"/>
</dbReference>